<feature type="compositionally biased region" description="Low complexity" evidence="1">
    <location>
        <begin position="18"/>
        <end position="33"/>
    </location>
</feature>
<evidence type="ECO:0000256" key="1">
    <source>
        <dbReference type="SAM" id="MobiDB-lite"/>
    </source>
</evidence>
<dbReference type="AlphaFoldDB" id="A0A8K0ND60"/>
<keyword evidence="3" id="KW-1185">Reference proteome</keyword>
<dbReference type="EMBL" id="CM017886">
    <property type="protein sequence ID" value="KAG1369776.1"/>
    <property type="molecule type" value="Genomic_DNA"/>
</dbReference>
<name>A0A8K0ND60_COCNU</name>
<protein>
    <submittedName>
        <fullName evidence="2">Uncharacterized protein</fullName>
    </submittedName>
</protein>
<organism evidence="2 3">
    <name type="scientific">Cocos nucifera</name>
    <name type="common">Coconut palm</name>
    <dbReference type="NCBI Taxonomy" id="13894"/>
    <lineage>
        <taxon>Eukaryota</taxon>
        <taxon>Viridiplantae</taxon>
        <taxon>Streptophyta</taxon>
        <taxon>Embryophyta</taxon>
        <taxon>Tracheophyta</taxon>
        <taxon>Spermatophyta</taxon>
        <taxon>Magnoliopsida</taxon>
        <taxon>Liliopsida</taxon>
        <taxon>Arecaceae</taxon>
        <taxon>Arecoideae</taxon>
        <taxon>Cocoseae</taxon>
        <taxon>Attaleinae</taxon>
        <taxon>Cocos</taxon>
    </lineage>
</organism>
<accession>A0A8K0ND60</accession>
<reference evidence="2" key="2">
    <citation type="submission" date="2019-07" db="EMBL/GenBank/DDBJ databases">
        <authorList>
            <person name="Yang Y."/>
            <person name="Bocs S."/>
            <person name="Baudouin L."/>
        </authorList>
    </citation>
    <scope>NUCLEOTIDE SEQUENCE</scope>
    <source>
        <tissue evidence="2">Spear leaf of Hainan Tall coconut</tissue>
    </source>
</reference>
<feature type="region of interest" description="Disordered" evidence="1">
    <location>
        <begin position="13"/>
        <end position="43"/>
    </location>
</feature>
<proteinExistence type="predicted"/>
<gene>
    <name evidence="2" type="ORF">COCNU_15G001420</name>
</gene>
<evidence type="ECO:0000313" key="3">
    <source>
        <dbReference type="Proteomes" id="UP000797356"/>
    </source>
</evidence>
<sequence>MLNWMSALVERPLSQKQGKAPATSAGSGAPSKSRTPSGSMGSAAHDVSLLDRGFWAYANTHQKWSEKMVAVTVERDAVGNVYLDLDLSCIIIPNSDGEEADGEDESAEAAPTADAPIEEAALTESMPEELALAMAVIDAVTTNEFDHSSICLRFFFSSFVVR</sequence>
<dbReference type="Proteomes" id="UP000797356">
    <property type="component" value="Chromosome 15"/>
</dbReference>
<evidence type="ECO:0000313" key="2">
    <source>
        <dbReference type="EMBL" id="KAG1369776.1"/>
    </source>
</evidence>
<comment type="caution">
    <text evidence="2">The sequence shown here is derived from an EMBL/GenBank/DDBJ whole genome shotgun (WGS) entry which is preliminary data.</text>
</comment>
<reference evidence="2" key="1">
    <citation type="journal article" date="2017" name="Gigascience">
        <title>The genome draft of coconut (Cocos nucifera).</title>
        <authorList>
            <person name="Xiao Y."/>
            <person name="Xu P."/>
            <person name="Fan H."/>
            <person name="Baudouin L."/>
            <person name="Xia W."/>
            <person name="Bocs S."/>
            <person name="Xu J."/>
            <person name="Li Q."/>
            <person name="Guo A."/>
            <person name="Zhou L."/>
            <person name="Li J."/>
            <person name="Wu Y."/>
            <person name="Ma Z."/>
            <person name="Armero A."/>
            <person name="Issali A.E."/>
            <person name="Liu N."/>
            <person name="Peng M."/>
            <person name="Yang Y."/>
        </authorList>
    </citation>
    <scope>NUCLEOTIDE SEQUENCE</scope>
    <source>
        <tissue evidence="2">Spear leaf of Hainan Tall coconut</tissue>
    </source>
</reference>